<sequence>MSNSDRNEKEKSRREVNGRRDRMFQRERAQMDGSMKHTIEGKRHANEKSEDMESSTKIEARTRIGRKQLKTAGEKGKRVEKDVREESEQKKPKKMRIRLIPIWLRIIIVLVLLIVFFFIGAMIGYGIIGDGKPLDVFKTSTWTHIFDIVNKGT</sequence>
<gene>
    <name evidence="3" type="ORF">OE105_11325</name>
</gene>
<dbReference type="InterPro" id="IPR024596">
    <property type="entry name" value="RNApol_su_b/EpuA"/>
</dbReference>
<keyword evidence="3" id="KW-0804">Transcription</keyword>
<feature type="transmembrane region" description="Helical" evidence="2">
    <location>
        <begin position="102"/>
        <end position="128"/>
    </location>
</feature>
<dbReference type="RefSeq" id="WP_275420284.1">
    <property type="nucleotide sequence ID" value="NZ_CP106877.1"/>
</dbReference>
<feature type="compositionally biased region" description="Basic and acidic residues" evidence="1">
    <location>
        <begin position="72"/>
        <end position="90"/>
    </location>
</feature>
<keyword evidence="2" id="KW-0812">Transmembrane</keyword>
<dbReference type="Pfam" id="PF11772">
    <property type="entry name" value="EpuA"/>
    <property type="match status" value="1"/>
</dbReference>
<reference evidence="3" key="1">
    <citation type="submission" date="2022-09" db="EMBL/GenBank/DDBJ databases">
        <title>Complete Genomes of Fervidibacillus albus and Fervidibacillus halotolerans isolated from tidal flat sediments.</title>
        <authorList>
            <person name="Kwon K.K."/>
            <person name="Yang S.-H."/>
            <person name="Park M.J."/>
            <person name="Oh H.-M."/>
        </authorList>
    </citation>
    <scope>NUCLEOTIDE SEQUENCE</scope>
    <source>
        <strain evidence="3">MEBiC13594</strain>
    </source>
</reference>
<keyword evidence="2" id="KW-1133">Transmembrane helix</keyword>
<feature type="compositionally biased region" description="Basic and acidic residues" evidence="1">
    <location>
        <begin position="1"/>
        <end position="62"/>
    </location>
</feature>
<name>A0A9E8S003_9BACI</name>
<keyword evidence="3" id="KW-0240">DNA-directed RNA polymerase</keyword>
<dbReference type="AlphaFoldDB" id="A0A9E8S003"/>
<proteinExistence type="predicted"/>
<keyword evidence="2" id="KW-0472">Membrane</keyword>
<evidence type="ECO:0000256" key="1">
    <source>
        <dbReference type="SAM" id="MobiDB-lite"/>
    </source>
</evidence>
<accession>A0A9E8S003</accession>
<feature type="region of interest" description="Disordered" evidence="1">
    <location>
        <begin position="1"/>
        <end position="91"/>
    </location>
</feature>
<dbReference type="Proteomes" id="UP001164726">
    <property type="component" value="Chromosome"/>
</dbReference>
<dbReference type="GO" id="GO:0000428">
    <property type="term" value="C:DNA-directed RNA polymerase complex"/>
    <property type="evidence" value="ECO:0007669"/>
    <property type="project" value="UniProtKB-KW"/>
</dbReference>
<keyword evidence="4" id="KW-1185">Reference proteome</keyword>
<organism evidence="3 4">
    <name type="scientific">Fervidibacillus halotolerans</name>
    <dbReference type="NCBI Taxonomy" id="2980027"/>
    <lineage>
        <taxon>Bacteria</taxon>
        <taxon>Bacillati</taxon>
        <taxon>Bacillota</taxon>
        <taxon>Bacilli</taxon>
        <taxon>Bacillales</taxon>
        <taxon>Bacillaceae</taxon>
        <taxon>Fervidibacillus</taxon>
    </lineage>
</organism>
<evidence type="ECO:0000313" key="4">
    <source>
        <dbReference type="Proteomes" id="UP001164726"/>
    </source>
</evidence>
<dbReference type="KEGG" id="fhl:OE105_11325"/>
<protein>
    <submittedName>
        <fullName evidence="3">DNA-directed RNA polymerase subunit beta</fullName>
    </submittedName>
</protein>
<evidence type="ECO:0000313" key="3">
    <source>
        <dbReference type="EMBL" id="WAA12152.1"/>
    </source>
</evidence>
<evidence type="ECO:0000256" key="2">
    <source>
        <dbReference type="SAM" id="Phobius"/>
    </source>
</evidence>
<dbReference type="EMBL" id="CP106877">
    <property type="protein sequence ID" value="WAA12152.1"/>
    <property type="molecule type" value="Genomic_DNA"/>
</dbReference>